<dbReference type="SUPFAM" id="SSF56300">
    <property type="entry name" value="Metallo-dependent phosphatases"/>
    <property type="match status" value="1"/>
</dbReference>
<dbReference type="EMBL" id="MT141460">
    <property type="protein sequence ID" value="QJA62030.1"/>
    <property type="molecule type" value="Genomic_DNA"/>
</dbReference>
<dbReference type="GO" id="GO:0016787">
    <property type="term" value="F:hydrolase activity"/>
    <property type="evidence" value="ECO:0007669"/>
    <property type="project" value="InterPro"/>
</dbReference>
<sequence length="268" mass="30136">MQRKFKCPILCAGDIFDRWNAPVELVNFAIENLPTMFAVPGQHDLPMHSYEEIKRTAYWTLVSAGIIANIDPKKPSCTQDLSIFGAPWGFDIPKIQNGVRGTKILVSHRYIWASKNNCYPGAEPAANIASLPPQTKDFDLAIFGDNHIGFTSSFGKTLCYNCGGFFIRKADEQDYTPSIGVLYTTGEVERIPLDISKDKVEWKVELDETDQSKVDTKKLIEELNKIGDSSIDFVSVVERLIRENLLDPKDSEAKKMVLKAIETKEQTK</sequence>
<name>A0A6M3IWZ4_9ZZZZ</name>
<dbReference type="AlphaFoldDB" id="A0A6M3IWZ4"/>
<evidence type="ECO:0000313" key="2">
    <source>
        <dbReference type="EMBL" id="QJA62030.1"/>
    </source>
</evidence>
<accession>A0A6M3IWZ4</accession>
<dbReference type="InterPro" id="IPR004843">
    <property type="entry name" value="Calcineurin-like_PHP"/>
</dbReference>
<gene>
    <name evidence="2" type="ORF">MM415B00831_0006</name>
</gene>
<dbReference type="Gene3D" id="3.60.21.10">
    <property type="match status" value="1"/>
</dbReference>
<proteinExistence type="predicted"/>
<organism evidence="2">
    <name type="scientific">viral metagenome</name>
    <dbReference type="NCBI Taxonomy" id="1070528"/>
    <lineage>
        <taxon>unclassified sequences</taxon>
        <taxon>metagenomes</taxon>
        <taxon>organismal metagenomes</taxon>
    </lineage>
</organism>
<dbReference type="InterPro" id="IPR029052">
    <property type="entry name" value="Metallo-depent_PP-like"/>
</dbReference>
<dbReference type="Pfam" id="PF00149">
    <property type="entry name" value="Metallophos"/>
    <property type="match status" value="1"/>
</dbReference>
<reference evidence="2" key="1">
    <citation type="submission" date="2020-03" db="EMBL/GenBank/DDBJ databases">
        <title>The deep terrestrial virosphere.</title>
        <authorList>
            <person name="Holmfeldt K."/>
            <person name="Nilsson E."/>
            <person name="Simone D."/>
            <person name="Lopez-Fernandez M."/>
            <person name="Wu X."/>
            <person name="de Brujin I."/>
            <person name="Lundin D."/>
            <person name="Andersson A."/>
            <person name="Bertilsson S."/>
            <person name="Dopson M."/>
        </authorList>
    </citation>
    <scope>NUCLEOTIDE SEQUENCE</scope>
    <source>
        <strain evidence="2">MM415B00831</strain>
    </source>
</reference>
<feature type="domain" description="Calcineurin-like phosphoesterase" evidence="1">
    <location>
        <begin position="9"/>
        <end position="148"/>
    </location>
</feature>
<evidence type="ECO:0000259" key="1">
    <source>
        <dbReference type="Pfam" id="PF00149"/>
    </source>
</evidence>
<protein>
    <submittedName>
        <fullName evidence="2">Putative calcineurin-like phosphoesterase</fullName>
    </submittedName>
</protein>